<evidence type="ECO:0000259" key="15">
    <source>
        <dbReference type="Pfam" id="PF02994"/>
    </source>
</evidence>
<comment type="similarity">
    <text evidence="9">Belongs to the transposase 22 family.</text>
</comment>
<feature type="coiled-coil region" evidence="13">
    <location>
        <begin position="178"/>
        <end position="253"/>
    </location>
</feature>
<comment type="subcellular location">
    <subcellularLocation>
        <location evidence="1">Cytoplasm</location>
        <location evidence="1">Stress granule</location>
    </subcellularLocation>
    <subcellularLocation>
        <location evidence="2">Nucleus</location>
        <location evidence="2">Nucleolus</location>
    </subcellularLocation>
</comment>
<feature type="domain" description="L1 transposable element RRM" evidence="15">
    <location>
        <begin position="277"/>
        <end position="374"/>
    </location>
</feature>
<evidence type="ECO:0000259" key="16">
    <source>
        <dbReference type="Pfam" id="PF17489"/>
    </source>
</evidence>
<evidence type="ECO:0000256" key="11">
    <source>
        <dbReference type="ARBA" id="ARBA00076441"/>
    </source>
</evidence>
<feature type="compositionally biased region" description="Basic and acidic residues" evidence="14">
    <location>
        <begin position="139"/>
        <end position="155"/>
    </location>
</feature>
<keyword evidence="3" id="KW-0963">Cytoplasm</keyword>
<feature type="compositionally biased region" description="Polar residues" evidence="14">
    <location>
        <begin position="62"/>
        <end position="76"/>
    </location>
</feature>
<dbReference type="AlphaFoldDB" id="A0A8I3WHW8"/>
<evidence type="ECO:0000256" key="10">
    <source>
        <dbReference type="ARBA" id="ARBA00067412"/>
    </source>
</evidence>
<evidence type="ECO:0000313" key="19">
    <source>
        <dbReference type="Proteomes" id="UP000008225"/>
    </source>
</evidence>
<evidence type="ECO:0000256" key="4">
    <source>
        <dbReference type="ARBA" id="ARBA00022741"/>
    </source>
</evidence>
<dbReference type="Ensembl" id="ENSCJAT00000126200.1">
    <property type="protein sequence ID" value="ENSCJAP00000088030.1"/>
    <property type="gene ID" value="ENSCJAG00000083499.1"/>
</dbReference>
<dbReference type="Gene3D" id="3.30.70.1820">
    <property type="entry name" value="L1 transposable element, RRM domain"/>
    <property type="match status" value="1"/>
</dbReference>
<dbReference type="Gene3D" id="1.20.5.390">
    <property type="entry name" value="L1 transposable element, trimerization domain"/>
    <property type="match status" value="1"/>
</dbReference>
<dbReference type="PANTHER" id="PTHR11505">
    <property type="entry name" value="L1 TRANSPOSABLE ELEMENT-RELATED"/>
    <property type="match status" value="1"/>
</dbReference>
<feature type="domain" description="L1 transposable element dsRBD-like" evidence="17">
    <location>
        <begin position="377"/>
        <end position="441"/>
    </location>
</feature>
<dbReference type="Proteomes" id="UP000008225">
    <property type="component" value="Chromosome 8"/>
</dbReference>
<evidence type="ECO:0000256" key="2">
    <source>
        <dbReference type="ARBA" id="ARBA00004604"/>
    </source>
</evidence>
<dbReference type="InterPro" id="IPR043636">
    <property type="entry name" value="L1_RRM_dom"/>
</dbReference>
<evidence type="ECO:0000259" key="17">
    <source>
        <dbReference type="Pfam" id="PF17490"/>
    </source>
</evidence>
<evidence type="ECO:0000256" key="6">
    <source>
        <dbReference type="ARBA" id="ARBA00023054"/>
    </source>
</evidence>
<evidence type="ECO:0000313" key="18">
    <source>
        <dbReference type="Ensembl" id="ENSCJAP00000088030.1"/>
    </source>
</evidence>
<name>A0A8I3WHW8_CALJA</name>
<reference evidence="18" key="2">
    <citation type="submission" date="2025-08" db="UniProtKB">
        <authorList>
            <consortium name="Ensembl"/>
        </authorList>
    </citation>
    <scope>IDENTIFICATION</scope>
</reference>
<evidence type="ECO:0000256" key="12">
    <source>
        <dbReference type="ARBA" id="ARBA00078321"/>
    </source>
</evidence>
<reference evidence="18" key="3">
    <citation type="submission" date="2025-09" db="UniProtKB">
        <authorList>
            <consortium name="Ensembl"/>
        </authorList>
    </citation>
    <scope>IDENTIFICATION</scope>
</reference>
<feature type="domain" description="L1 transposable element trimerization" evidence="16">
    <location>
        <begin position="232"/>
        <end position="274"/>
    </location>
</feature>
<dbReference type="Pfam" id="PF17490">
    <property type="entry name" value="Tnp_22_dsRBD"/>
    <property type="match status" value="1"/>
</dbReference>
<sequence length="460" mass="53924">MNNRARSSAIELQKSTDCLLKQLPEPSISKRLTFGRHHPGTKIAEKETGSIPHCATAARGAPQTSRAWSGTQQSYSEGARLVEGKPSNRNTSSSTIWVSTQRSIRKVSNRRRQADKPTKMGRNQQKKEENTRNQNTSPPRKDQNSSPAREQRWTENDCEEMTELDFRRWIMRNICELKEHVLNQCKETKELKKRYEEMITRMDNLERNMNELKELKNTIRELREACTSFNSRIDQAEERISEVEDQLNEIKRETKIREKSAKRNEQSLQEMWDYVKRPNLRLIGVPQGDEENESKLENTLQDIIQENFPHLARQANTQMQEIQRTPQRYSARRATPRHIIVRFNKVEIKEKILRAAREKGWVTHKGKPIRLTADLSAETLQARREWGPIFNILKEKNFQPRISYPAKLSFRSEGKIKSFANKQVLRDFVTTTPALQELLKEALHIERNNQYQPFQNHTKS</sequence>
<dbReference type="InterPro" id="IPR035300">
    <property type="entry name" value="L1_dsRBD"/>
</dbReference>
<evidence type="ECO:0000256" key="5">
    <source>
        <dbReference type="ARBA" id="ARBA00022843"/>
    </source>
</evidence>
<evidence type="ECO:0000256" key="13">
    <source>
        <dbReference type="SAM" id="Coils"/>
    </source>
</evidence>
<evidence type="ECO:0000256" key="7">
    <source>
        <dbReference type="ARBA" id="ARBA00023242"/>
    </source>
</evidence>
<feature type="compositionally biased region" description="Polar residues" evidence="14">
    <location>
        <begin position="87"/>
        <end position="102"/>
    </location>
</feature>
<organism evidence="18 19">
    <name type="scientific">Callithrix jacchus</name>
    <name type="common">White-tufted-ear marmoset</name>
    <name type="synonym">Simia Jacchus</name>
    <dbReference type="NCBI Taxonomy" id="9483"/>
    <lineage>
        <taxon>Eukaryota</taxon>
        <taxon>Metazoa</taxon>
        <taxon>Chordata</taxon>
        <taxon>Craniata</taxon>
        <taxon>Vertebrata</taxon>
        <taxon>Euteleostomi</taxon>
        <taxon>Mammalia</taxon>
        <taxon>Eutheria</taxon>
        <taxon>Euarchontoglires</taxon>
        <taxon>Primates</taxon>
        <taxon>Haplorrhini</taxon>
        <taxon>Platyrrhini</taxon>
        <taxon>Cebidae</taxon>
        <taxon>Callitrichinae</taxon>
        <taxon>Callithrix</taxon>
        <taxon>Callithrix</taxon>
    </lineage>
</organism>
<dbReference type="FunFam" id="3.30.250.20:FF:000005">
    <property type="entry name" value="LINE-1 retrotransposable element ORF1 protein"/>
    <property type="match status" value="1"/>
</dbReference>
<keyword evidence="7" id="KW-0539">Nucleus</keyword>
<dbReference type="GeneTree" id="ENSGT01150000286955"/>
<comment type="function">
    <text evidence="8">Nucleic acid-binding protein which is essential for retrotransposition of LINE-1 elements in the genome. Functions as a nucleic acid chaperone binding its own transcript and therefore preferentially mobilizing the transcript from which they are encoded.</text>
</comment>
<reference evidence="18 19" key="1">
    <citation type="submission" date="2009-03" db="EMBL/GenBank/DDBJ databases">
        <authorList>
            <person name="Warren W."/>
            <person name="Ye L."/>
            <person name="Minx P."/>
            <person name="Worley K."/>
            <person name="Gibbs R."/>
            <person name="Wilson R.K."/>
        </authorList>
    </citation>
    <scope>NUCLEOTIDE SEQUENCE [LARGE SCALE GENOMIC DNA]</scope>
</reference>
<dbReference type="InterPro" id="IPR042566">
    <property type="entry name" value="L1_C"/>
</dbReference>
<dbReference type="FunFam" id="3.30.70.1820:FF:000002">
    <property type="entry name" value="LINE-1 retrotransposable element ORF1 protein"/>
    <property type="match status" value="1"/>
</dbReference>
<accession>A0A8I3WHW8</accession>
<dbReference type="FunFam" id="1.20.5.390:FF:000005">
    <property type="entry name" value="LINE-1 retrotransposable element ORF1 protein"/>
    <property type="match status" value="1"/>
</dbReference>
<dbReference type="Pfam" id="PF17489">
    <property type="entry name" value="Tnp_22_trimer"/>
    <property type="match status" value="1"/>
</dbReference>
<dbReference type="Pfam" id="PF02994">
    <property type="entry name" value="Transposase_22"/>
    <property type="match status" value="1"/>
</dbReference>
<evidence type="ECO:0000256" key="8">
    <source>
        <dbReference type="ARBA" id="ARBA00060281"/>
    </source>
</evidence>
<keyword evidence="4" id="KW-0547">Nucleotide-binding</keyword>
<dbReference type="GO" id="GO:0010494">
    <property type="term" value="C:cytoplasmic stress granule"/>
    <property type="evidence" value="ECO:0007669"/>
    <property type="project" value="UniProtKB-SubCell"/>
</dbReference>
<evidence type="ECO:0000256" key="1">
    <source>
        <dbReference type="ARBA" id="ARBA00004210"/>
    </source>
</evidence>
<evidence type="ECO:0000256" key="9">
    <source>
        <dbReference type="ARBA" id="ARBA00061640"/>
    </source>
</evidence>
<dbReference type="GO" id="GO:0000166">
    <property type="term" value="F:nucleotide binding"/>
    <property type="evidence" value="ECO:0007669"/>
    <property type="project" value="UniProtKB-KW"/>
</dbReference>
<evidence type="ECO:0000256" key="14">
    <source>
        <dbReference type="SAM" id="MobiDB-lite"/>
    </source>
</evidence>
<dbReference type="GO" id="GO:0005730">
    <property type="term" value="C:nucleolus"/>
    <property type="evidence" value="ECO:0007669"/>
    <property type="project" value="UniProtKB-SubCell"/>
</dbReference>
<protein>
    <recommendedName>
        <fullName evidence="10">LINE-1 retrotransposable element ORF1 protein</fullName>
    </recommendedName>
    <alternativeName>
        <fullName evidence="11">LINE retrotransposable element 1</fullName>
    </alternativeName>
    <alternativeName>
        <fullName evidence="12">LINE1 retrotransposable element 1</fullName>
    </alternativeName>
</protein>
<dbReference type="InterPro" id="IPR004244">
    <property type="entry name" value="Transposase_22"/>
</dbReference>
<keyword evidence="5" id="KW-0832">Ubl conjugation</keyword>
<keyword evidence="19" id="KW-1185">Reference proteome</keyword>
<keyword evidence="6 13" id="KW-0175">Coiled coil</keyword>
<evidence type="ECO:0000256" key="3">
    <source>
        <dbReference type="ARBA" id="ARBA00022490"/>
    </source>
</evidence>
<dbReference type="GO" id="GO:0032197">
    <property type="term" value="P:retrotransposition"/>
    <property type="evidence" value="ECO:0007669"/>
    <property type="project" value="UniProtKB-ARBA"/>
</dbReference>
<feature type="region of interest" description="Disordered" evidence="14">
    <location>
        <begin position="42"/>
        <end position="156"/>
    </location>
</feature>
<dbReference type="Gene3D" id="3.30.250.20">
    <property type="entry name" value="L1 transposable element, C-terminal domain"/>
    <property type="match status" value="1"/>
</dbReference>
<proteinExistence type="inferred from homology"/>
<dbReference type="InterPro" id="IPR035301">
    <property type="entry name" value="L1_trimer"/>
</dbReference>